<evidence type="ECO:0000256" key="2">
    <source>
        <dbReference type="ARBA" id="ARBA00023134"/>
    </source>
</evidence>
<comment type="subcellular location">
    <subcellularLocation>
        <location evidence="3">Cytoplasm</location>
    </subcellularLocation>
</comment>
<keyword evidence="4" id="KW-0396">Initiation factor</keyword>
<dbReference type="GO" id="GO:0003924">
    <property type="term" value="F:GTPase activity"/>
    <property type="evidence" value="ECO:0007669"/>
    <property type="project" value="UniProtKB-UniRule"/>
</dbReference>
<feature type="binding site" evidence="3">
    <location>
        <begin position="127"/>
        <end position="130"/>
    </location>
    <ligand>
        <name>GTP</name>
        <dbReference type="ChEBI" id="CHEBI:37565"/>
    </ligand>
</feature>
<dbReference type="GO" id="GO:0003743">
    <property type="term" value="F:translation initiation factor activity"/>
    <property type="evidence" value="ECO:0007669"/>
    <property type="project" value="UniProtKB-UniRule"/>
</dbReference>
<dbReference type="Pfam" id="PF03193">
    <property type="entry name" value="RsgA_GTPase"/>
    <property type="match status" value="1"/>
</dbReference>
<dbReference type="CDD" id="cd01854">
    <property type="entry name" value="YjeQ_EngC"/>
    <property type="match status" value="1"/>
</dbReference>
<keyword evidence="3" id="KW-0963">Cytoplasm</keyword>
<dbReference type="InterPro" id="IPR004881">
    <property type="entry name" value="Ribosome_biogen_GTPase_RsgA"/>
</dbReference>
<evidence type="ECO:0000259" key="5">
    <source>
        <dbReference type="PROSITE" id="PS50832"/>
    </source>
</evidence>
<reference evidence="8" key="2">
    <citation type="journal article" date="2021" name="PeerJ">
        <title>Extensive microbial diversity within the chicken gut microbiome revealed by metagenomics and culture.</title>
        <authorList>
            <person name="Gilroy R."/>
            <person name="Ravi A."/>
            <person name="Getino M."/>
            <person name="Pursley I."/>
            <person name="Horton D.L."/>
            <person name="Alikhan N.F."/>
            <person name="Baker D."/>
            <person name="Gharbi K."/>
            <person name="Hall N."/>
            <person name="Watson M."/>
            <person name="Adriaenssens E.M."/>
            <person name="Foster-Nyarko E."/>
            <person name="Jarju S."/>
            <person name="Secka A."/>
            <person name="Antonio M."/>
            <person name="Oren A."/>
            <person name="Chaudhuri R.R."/>
            <person name="La Ragione R."/>
            <person name="Hildebrand F."/>
            <person name="Pallen M.J."/>
        </authorList>
    </citation>
    <scope>NUCLEOTIDE SEQUENCE</scope>
    <source>
        <strain evidence="8">10532</strain>
    </source>
</reference>
<feature type="domain" description="CP-type G" evidence="7">
    <location>
        <begin position="76"/>
        <end position="239"/>
    </location>
</feature>
<dbReference type="PROSITE" id="PS50832">
    <property type="entry name" value="S1_IF1_TYPE"/>
    <property type="match status" value="1"/>
</dbReference>
<dbReference type="PANTHER" id="PTHR32120">
    <property type="entry name" value="SMALL RIBOSOMAL SUBUNIT BIOGENESIS GTPASE RSGA"/>
    <property type="match status" value="1"/>
</dbReference>
<dbReference type="Gene3D" id="3.40.50.300">
    <property type="entry name" value="P-loop containing nucleotide triphosphate hydrolases"/>
    <property type="match status" value="1"/>
</dbReference>
<gene>
    <name evidence="3 8" type="primary">rsgA</name>
    <name evidence="8" type="ORF">IAA81_06440</name>
</gene>
<sequence>MAGKVIESTVNSFLVECDDNKLRNCSIKGKILKESLGYYNPLCPGDNVEIEIDPLDFGKGQIVNLKKRKNAFSRFNQKGKNLQLIASNIDNLICVTTPRNPPFRPRFVDRVLVQGAVERINTIIVVNKIDLELSVDDELRIREWERLGYTVFKVSARKKSGLDKLTAVLENKLSVLVGQSGVGKSSIINALDGTVNLKTGELSIKHDRGAHTTTKGVLLHINFQNIKFDLIDTPGVRNFIPGGIDSTDLIHFFPEMADLWGQCSYGASCTHTTESGCKIQEAIYSGVILEDRFESYLNLKEELEEEKQKMGFGKKIKK</sequence>
<dbReference type="Gene3D" id="2.40.50.140">
    <property type="entry name" value="Nucleic acid-binding proteins"/>
    <property type="match status" value="1"/>
</dbReference>
<dbReference type="GO" id="GO:0042274">
    <property type="term" value="P:ribosomal small subunit biogenesis"/>
    <property type="evidence" value="ECO:0007669"/>
    <property type="project" value="UniProtKB-UniRule"/>
</dbReference>
<dbReference type="HAMAP" id="MF_01820">
    <property type="entry name" value="GTPase_RsgA"/>
    <property type="match status" value="1"/>
</dbReference>
<comment type="subunit">
    <text evidence="3">Monomer. Associates with 30S ribosomal subunit, binds 16S rRNA.</text>
</comment>
<evidence type="ECO:0000256" key="4">
    <source>
        <dbReference type="PROSITE-ProRule" id="PRU00181"/>
    </source>
</evidence>
<dbReference type="GO" id="GO:0005525">
    <property type="term" value="F:GTP binding"/>
    <property type="evidence" value="ECO:0007669"/>
    <property type="project" value="UniProtKB-UniRule"/>
</dbReference>
<evidence type="ECO:0000313" key="8">
    <source>
        <dbReference type="EMBL" id="MBO8457850.1"/>
    </source>
</evidence>
<feature type="domain" description="S1-like" evidence="5">
    <location>
        <begin position="13"/>
        <end position="67"/>
    </location>
</feature>
<keyword evidence="1 3" id="KW-0547">Nucleotide-binding</keyword>
<dbReference type="InterPro" id="IPR012340">
    <property type="entry name" value="NA-bd_OB-fold"/>
</dbReference>
<dbReference type="PROSITE" id="PS51721">
    <property type="entry name" value="G_CP"/>
    <property type="match status" value="1"/>
</dbReference>
<dbReference type="InterPro" id="IPR030378">
    <property type="entry name" value="G_CP_dom"/>
</dbReference>
<dbReference type="PROSITE" id="PS50936">
    <property type="entry name" value="ENGC_GTPASE"/>
    <property type="match status" value="1"/>
</dbReference>
<dbReference type="GO" id="GO:0005737">
    <property type="term" value="C:cytoplasm"/>
    <property type="evidence" value="ECO:0007669"/>
    <property type="project" value="UniProtKB-SubCell"/>
</dbReference>
<dbReference type="EMBL" id="JADIMM010000079">
    <property type="protein sequence ID" value="MBO8457850.1"/>
    <property type="molecule type" value="Genomic_DNA"/>
</dbReference>
<dbReference type="NCBIfam" id="TIGR00157">
    <property type="entry name" value="ribosome small subunit-dependent GTPase A"/>
    <property type="match status" value="1"/>
</dbReference>
<keyword evidence="3" id="KW-0694">RNA-binding</keyword>
<dbReference type="GO" id="GO:0019843">
    <property type="term" value="F:rRNA binding"/>
    <property type="evidence" value="ECO:0007669"/>
    <property type="project" value="UniProtKB-KW"/>
</dbReference>
<evidence type="ECO:0000256" key="3">
    <source>
        <dbReference type="HAMAP-Rule" id="MF_01820"/>
    </source>
</evidence>
<dbReference type="Proteomes" id="UP000823638">
    <property type="component" value="Unassembled WGS sequence"/>
</dbReference>
<protein>
    <recommendedName>
        <fullName evidence="3">Small ribosomal subunit biogenesis GTPase RsgA</fullName>
        <ecNumber evidence="3">3.6.1.-</ecNumber>
    </recommendedName>
</protein>
<dbReference type="InterPro" id="IPR010914">
    <property type="entry name" value="RsgA_GTPase_dom"/>
</dbReference>
<dbReference type="SUPFAM" id="SSF52540">
    <property type="entry name" value="P-loop containing nucleoside triphosphate hydrolases"/>
    <property type="match status" value="1"/>
</dbReference>
<accession>A0A9D9N2K5</accession>
<reference evidence="8" key="1">
    <citation type="submission" date="2020-10" db="EMBL/GenBank/DDBJ databases">
        <authorList>
            <person name="Gilroy R."/>
        </authorList>
    </citation>
    <scope>NUCLEOTIDE SEQUENCE</scope>
    <source>
        <strain evidence="8">10532</strain>
    </source>
</reference>
<keyword evidence="4" id="KW-0648">Protein biosynthesis</keyword>
<evidence type="ECO:0000313" key="9">
    <source>
        <dbReference type="Proteomes" id="UP000823638"/>
    </source>
</evidence>
<feature type="domain" description="EngC GTPase" evidence="6">
    <location>
        <begin position="87"/>
        <end position="237"/>
    </location>
</feature>
<dbReference type="EC" id="3.6.1.-" evidence="3"/>
<keyword evidence="3" id="KW-0378">Hydrolase</keyword>
<evidence type="ECO:0000259" key="6">
    <source>
        <dbReference type="PROSITE" id="PS50936"/>
    </source>
</evidence>
<evidence type="ECO:0000256" key="1">
    <source>
        <dbReference type="ARBA" id="ARBA00022741"/>
    </source>
</evidence>
<comment type="function">
    <text evidence="3">One of several proteins that assist in the late maturation steps of the functional core of the 30S ribosomal subunit. Helps release RbfA from mature subunits. May play a role in the assembly of ribosomal proteins into the subunit. Circularly permuted GTPase that catalyzes slow GTP hydrolysis, GTPase activity is stimulated by the 30S ribosomal subunit.</text>
</comment>
<comment type="caution">
    <text evidence="8">The sequence shown here is derived from an EMBL/GenBank/DDBJ whole genome shotgun (WGS) entry which is preliminary data.</text>
</comment>
<dbReference type="PANTHER" id="PTHR32120:SF11">
    <property type="entry name" value="SMALL RIBOSOMAL SUBUNIT BIOGENESIS GTPASE RSGA 1, MITOCHONDRIAL-RELATED"/>
    <property type="match status" value="1"/>
</dbReference>
<dbReference type="Gene3D" id="1.10.40.50">
    <property type="entry name" value="Probable gtpase engc, domain 3"/>
    <property type="match status" value="1"/>
</dbReference>
<keyword evidence="2 3" id="KW-0342">GTP-binding</keyword>
<feature type="binding site" evidence="3">
    <location>
        <begin position="178"/>
        <end position="186"/>
    </location>
    <ligand>
        <name>GTP</name>
        <dbReference type="ChEBI" id="CHEBI:37565"/>
    </ligand>
</feature>
<proteinExistence type="inferred from homology"/>
<comment type="similarity">
    <text evidence="3">Belongs to the TRAFAC class YlqF/YawG GTPase family. RsgA subfamily.</text>
</comment>
<name>A0A9D9N2K5_9SPIR</name>
<keyword evidence="3" id="KW-0690">Ribosome biogenesis</keyword>
<dbReference type="SUPFAM" id="SSF50249">
    <property type="entry name" value="Nucleic acid-binding proteins"/>
    <property type="match status" value="1"/>
</dbReference>
<dbReference type="InterPro" id="IPR027417">
    <property type="entry name" value="P-loop_NTPase"/>
</dbReference>
<evidence type="ECO:0000259" key="7">
    <source>
        <dbReference type="PROSITE" id="PS51721"/>
    </source>
</evidence>
<comment type="caution">
    <text evidence="3">Lacks conserved residue(s) required for the propagation of feature annotation.</text>
</comment>
<dbReference type="AlphaFoldDB" id="A0A9D9N2K5"/>
<organism evidence="8 9">
    <name type="scientific">Candidatus Gallitreponema excrementavium</name>
    <dbReference type="NCBI Taxonomy" id="2840840"/>
    <lineage>
        <taxon>Bacteria</taxon>
        <taxon>Pseudomonadati</taxon>
        <taxon>Spirochaetota</taxon>
        <taxon>Spirochaetia</taxon>
        <taxon>Spirochaetales</taxon>
        <taxon>Candidatus Gallitreponema</taxon>
    </lineage>
</organism>
<keyword evidence="3" id="KW-0699">rRNA-binding</keyword>
<dbReference type="InterPro" id="IPR006196">
    <property type="entry name" value="RNA-binding_domain_S1_IF1"/>
</dbReference>